<comment type="similarity">
    <text evidence="1">Belongs to the FGGY kinase family.</text>
</comment>
<keyword evidence="2" id="KW-0859">Xylose metabolism</keyword>
<proteinExistence type="inferred from homology"/>
<keyword evidence="4" id="KW-0547">Nucleotide-binding</keyword>
<dbReference type="EMBL" id="QGGR01000005">
    <property type="protein sequence ID" value="PWK48690.1"/>
    <property type="molecule type" value="Genomic_DNA"/>
</dbReference>
<evidence type="ECO:0000313" key="10">
    <source>
        <dbReference type="EMBL" id="PWK48690.1"/>
    </source>
</evidence>
<dbReference type="GO" id="GO:0019301">
    <property type="term" value="P:rhamnose catabolic process"/>
    <property type="evidence" value="ECO:0007669"/>
    <property type="project" value="InterPro"/>
</dbReference>
<feature type="domain" description="Carbohydrate kinase FGGY N-terminal" evidence="8">
    <location>
        <begin position="6"/>
        <end position="217"/>
    </location>
</feature>
<dbReference type="InterPro" id="IPR018485">
    <property type="entry name" value="FGGY_C"/>
</dbReference>
<dbReference type="InterPro" id="IPR013449">
    <property type="entry name" value="Rhamnulokinase"/>
</dbReference>
<evidence type="ECO:0000256" key="7">
    <source>
        <dbReference type="ARBA" id="ARBA00023308"/>
    </source>
</evidence>
<keyword evidence="6" id="KW-0067">ATP-binding</keyword>
<evidence type="ECO:0000256" key="4">
    <source>
        <dbReference type="ARBA" id="ARBA00022741"/>
    </source>
</evidence>
<evidence type="ECO:0000259" key="8">
    <source>
        <dbReference type="Pfam" id="PF00370"/>
    </source>
</evidence>
<dbReference type="PANTHER" id="PTHR43095">
    <property type="entry name" value="SUGAR KINASE"/>
    <property type="match status" value="1"/>
</dbReference>
<gene>
    <name evidence="10" type="ORF">BC793_10534</name>
</gene>
<dbReference type="OrthoDB" id="9761504at2"/>
<evidence type="ECO:0000313" key="11">
    <source>
        <dbReference type="Proteomes" id="UP000245697"/>
    </source>
</evidence>
<organism evidence="10 11">
    <name type="scientific">Actinoplanes xinjiangensis</name>
    <dbReference type="NCBI Taxonomy" id="512350"/>
    <lineage>
        <taxon>Bacteria</taxon>
        <taxon>Bacillati</taxon>
        <taxon>Actinomycetota</taxon>
        <taxon>Actinomycetes</taxon>
        <taxon>Micromonosporales</taxon>
        <taxon>Micromonosporaceae</taxon>
        <taxon>Actinoplanes</taxon>
    </lineage>
</organism>
<dbReference type="CDD" id="cd07771">
    <property type="entry name" value="ASKHA_NBD_FGGY_RhaB-like"/>
    <property type="match status" value="1"/>
</dbReference>
<feature type="domain" description="Carbohydrate kinase FGGY C-terminal" evidence="9">
    <location>
        <begin position="249"/>
        <end position="436"/>
    </location>
</feature>
<dbReference type="Gene3D" id="3.30.420.40">
    <property type="match status" value="2"/>
</dbReference>
<name>A0A316FLU4_9ACTN</name>
<keyword evidence="7" id="KW-0684">Rhamnose metabolism</keyword>
<evidence type="ECO:0000256" key="2">
    <source>
        <dbReference type="ARBA" id="ARBA00022629"/>
    </source>
</evidence>
<dbReference type="GO" id="GO:0005524">
    <property type="term" value="F:ATP binding"/>
    <property type="evidence" value="ECO:0007669"/>
    <property type="project" value="UniProtKB-KW"/>
</dbReference>
<dbReference type="RefSeq" id="WP_109592540.1">
    <property type="nucleotide sequence ID" value="NZ_BONA01000034.1"/>
</dbReference>
<protein>
    <submittedName>
        <fullName evidence="10">Rhamnulokinase</fullName>
    </submittedName>
</protein>
<evidence type="ECO:0000256" key="1">
    <source>
        <dbReference type="ARBA" id="ARBA00009156"/>
    </source>
</evidence>
<dbReference type="Pfam" id="PF02782">
    <property type="entry name" value="FGGY_C"/>
    <property type="match status" value="1"/>
</dbReference>
<accession>A0A316FLU4</accession>
<dbReference type="InterPro" id="IPR050406">
    <property type="entry name" value="FGGY_Carb_Kinase"/>
</dbReference>
<keyword evidence="3" id="KW-0808">Transferase</keyword>
<evidence type="ECO:0000256" key="5">
    <source>
        <dbReference type="ARBA" id="ARBA00022777"/>
    </source>
</evidence>
<dbReference type="Proteomes" id="UP000245697">
    <property type="component" value="Unassembled WGS sequence"/>
</dbReference>
<reference evidence="10 11" key="1">
    <citation type="submission" date="2018-05" db="EMBL/GenBank/DDBJ databases">
        <title>Genomic Encyclopedia of Archaeal and Bacterial Type Strains, Phase II (KMG-II): from individual species to whole genera.</title>
        <authorList>
            <person name="Goeker M."/>
        </authorList>
    </citation>
    <scope>NUCLEOTIDE SEQUENCE [LARGE SCALE GENOMIC DNA]</scope>
    <source>
        <strain evidence="10 11">DSM 45184</strain>
    </source>
</reference>
<keyword evidence="2" id="KW-0119">Carbohydrate metabolism</keyword>
<dbReference type="GO" id="GO:0008993">
    <property type="term" value="F:rhamnulokinase activity"/>
    <property type="evidence" value="ECO:0007669"/>
    <property type="project" value="InterPro"/>
</dbReference>
<comment type="caution">
    <text evidence="10">The sequence shown here is derived from an EMBL/GenBank/DDBJ whole genome shotgun (WGS) entry which is preliminary data.</text>
</comment>
<dbReference type="InterPro" id="IPR043129">
    <property type="entry name" value="ATPase_NBD"/>
</dbReference>
<dbReference type="PANTHER" id="PTHR43095:SF5">
    <property type="entry name" value="XYLULOSE KINASE"/>
    <property type="match status" value="1"/>
</dbReference>
<keyword evidence="11" id="KW-1185">Reference proteome</keyword>
<evidence type="ECO:0000256" key="3">
    <source>
        <dbReference type="ARBA" id="ARBA00022679"/>
    </source>
</evidence>
<dbReference type="SUPFAM" id="SSF53067">
    <property type="entry name" value="Actin-like ATPase domain"/>
    <property type="match status" value="2"/>
</dbReference>
<keyword evidence="5 10" id="KW-0418">Kinase</keyword>
<sequence>MPIFVAVDLGAETGRVLRGTFDGGRLEVGEVHRFVNRPVALPQGLHWDVLALFADLSAGLTAALADRGGDRVAGVGIDAWGNDFALLDRDGRLVGNPWHYRDRRTESSTRLVARRVDPAVLYRTTGTAPLSINTASQLVAMEGSAQLDVAERLVMLPDLFGYWLSGRLVTEQTIASTSQLLDVGTRRWAAGVIEALGIPGRLFATDVVSPGTRIGSLLTDRRVPLWAVAGHDTASAVAAVPAGAPGFGYISSGTWSLVGLELPEPVLTDEARLAGFSNEAGVDGTVRFLRNGTGLWLLQRCRAAWGALPYSDLVAAAGTAPAFRSLVDPDAPCLVAPDDMPGRLAELCRASAQPVPAGRAELVRCVLDSLACKHRWTLERAEELAGVRAEVVHIVGGGAANPLLCQLTADLTGRPVLAGPVEATAVGNLLVQARAAGELSSLAEIRQVVRASMPPRHFEPRPSDAVEEAYARFRTLVDTGDMI</sequence>
<dbReference type="GO" id="GO:0042732">
    <property type="term" value="P:D-xylose metabolic process"/>
    <property type="evidence" value="ECO:0007669"/>
    <property type="project" value="UniProtKB-KW"/>
</dbReference>
<evidence type="ECO:0000259" key="9">
    <source>
        <dbReference type="Pfam" id="PF02782"/>
    </source>
</evidence>
<evidence type="ECO:0000256" key="6">
    <source>
        <dbReference type="ARBA" id="ARBA00022840"/>
    </source>
</evidence>
<dbReference type="AlphaFoldDB" id="A0A316FLU4"/>
<dbReference type="Pfam" id="PF00370">
    <property type="entry name" value="FGGY_N"/>
    <property type="match status" value="1"/>
</dbReference>
<dbReference type="InterPro" id="IPR018484">
    <property type="entry name" value="FGGY_N"/>
</dbReference>